<dbReference type="InterPro" id="IPR024930">
    <property type="entry name" value="Skp_dom_sf"/>
</dbReference>
<dbReference type="GO" id="GO:0005829">
    <property type="term" value="C:cytosol"/>
    <property type="evidence" value="ECO:0007669"/>
    <property type="project" value="TreeGrafter"/>
</dbReference>
<dbReference type="EMBL" id="PKTG01000053">
    <property type="protein sequence ID" value="PLX18730.1"/>
    <property type="molecule type" value="Genomic_DNA"/>
</dbReference>
<accession>A0A2N5ZJ60</accession>
<protein>
    <recommendedName>
        <fullName evidence="7">OmpH family outer membrane protein</fullName>
    </recommendedName>
</protein>
<evidence type="ECO:0000313" key="5">
    <source>
        <dbReference type="EMBL" id="PLX18730.1"/>
    </source>
</evidence>
<dbReference type="AlphaFoldDB" id="A0A2N5ZJ60"/>
<dbReference type="Gene3D" id="3.30.910.20">
    <property type="entry name" value="Skp domain"/>
    <property type="match status" value="1"/>
</dbReference>
<dbReference type="GO" id="GO:0051082">
    <property type="term" value="F:unfolded protein binding"/>
    <property type="evidence" value="ECO:0007669"/>
    <property type="project" value="InterPro"/>
</dbReference>
<organism evidence="5 6">
    <name type="scientific">Muiribacterium halophilum</name>
    <dbReference type="NCBI Taxonomy" id="2053465"/>
    <lineage>
        <taxon>Bacteria</taxon>
        <taxon>Candidatus Muiribacteriota</taxon>
        <taxon>Candidatus Muiribacteriia</taxon>
        <taxon>Candidatus Muiribacteriales</taxon>
        <taxon>Candidatus Muiribacteriaceae</taxon>
        <taxon>Candidatus Muiribacterium</taxon>
    </lineage>
</organism>
<evidence type="ECO:0000256" key="2">
    <source>
        <dbReference type="ARBA" id="ARBA00022729"/>
    </source>
</evidence>
<reference evidence="5 6" key="1">
    <citation type="submission" date="2017-11" db="EMBL/GenBank/DDBJ databases">
        <title>Genome-resolved metagenomics identifies genetic mobility, metabolic interactions, and unexpected diversity in perchlorate-reducing communities.</title>
        <authorList>
            <person name="Barnum T.P."/>
            <person name="Figueroa I.A."/>
            <person name="Carlstrom C.I."/>
            <person name="Lucas L.N."/>
            <person name="Engelbrektson A.L."/>
            <person name="Coates J.D."/>
        </authorList>
    </citation>
    <scope>NUCLEOTIDE SEQUENCE [LARGE SCALE GENOMIC DNA]</scope>
    <source>
        <strain evidence="5">BM706</strain>
    </source>
</reference>
<keyword evidence="2 4" id="KW-0732">Signal</keyword>
<evidence type="ECO:0000256" key="4">
    <source>
        <dbReference type="SAM" id="SignalP"/>
    </source>
</evidence>
<keyword evidence="3" id="KW-0175">Coiled coil</keyword>
<dbReference type="PANTHER" id="PTHR35089">
    <property type="entry name" value="CHAPERONE PROTEIN SKP"/>
    <property type="match status" value="1"/>
</dbReference>
<dbReference type="Pfam" id="PF03938">
    <property type="entry name" value="OmpH"/>
    <property type="match status" value="1"/>
</dbReference>
<comment type="similarity">
    <text evidence="1">Belongs to the Skp family.</text>
</comment>
<evidence type="ECO:0000256" key="1">
    <source>
        <dbReference type="ARBA" id="ARBA00009091"/>
    </source>
</evidence>
<evidence type="ECO:0000313" key="6">
    <source>
        <dbReference type="Proteomes" id="UP000234857"/>
    </source>
</evidence>
<name>A0A2N5ZJ60_MUIH1</name>
<dbReference type="SUPFAM" id="SSF111384">
    <property type="entry name" value="OmpH-like"/>
    <property type="match status" value="1"/>
</dbReference>
<sequence>MKKLMLVIVVTLFAVSAFAAGTKIAVVDFQQAFSSYGKTQNSFDALQMEKSSRQEKLSKIESELKERKDALESKKKDKSLSGDELKKEENKLKVDIMSLQRKLASFNQELQDMEKQYMDDIKSDIDKIISKIAKKKGYDYILEKNVVFFGADDITEEVIKELNKK</sequence>
<feature type="coiled-coil region" evidence="3">
    <location>
        <begin position="54"/>
        <end position="116"/>
    </location>
</feature>
<gene>
    <name evidence="5" type="ORF">C0601_03920</name>
</gene>
<feature type="signal peptide" evidence="4">
    <location>
        <begin position="1"/>
        <end position="19"/>
    </location>
</feature>
<dbReference type="PANTHER" id="PTHR35089:SF1">
    <property type="entry name" value="CHAPERONE PROTEIN SKP"/>
    <property type="match status" value="1"/>
</dbReference>
<dbReference type="SMART" id="SM00935">
    <property type="entry name" value="OmpH"/>
    <property type="match status" value="1"/>
</dbReference>
<comment type="caution">
    <text evidence="5">The sequence shown here is derived from an EMBL/GenBank/DDBJ whole genome shotgun (WGS) entry which is preliminary data.</text>
</comment>
<dbReference type="GO" id="GO:0050821">
    <property type="term" value="P:protein stabilization"/>
    <property type="evidence" value="ECO:0007669"/>
    <property type="project" value="TreeGrafter"/>
</dbReference>
<proteinExistence type="inferred from homology"/>
<evidence type="ECO:0008006" key="7">
    <source>
        <dbReference type="Google" id="ProtNLM"/>
    </source>
</evidence>
<evidence type="ECO:0000256" key="3">
    <source>
        <dbReference type="SAM" id="Coils"/>
    </source>
</evidence>
<feature type="chain" id="PRO_5014995702" description="OmpH family outer membrane protein" evidence="4">
    <location>
        <begin position="20"/>
        <end position="165"/>
    </location>
</feature>
<dbReference type="Proteomes" id="UP000234857">
    <property type="component" value="Unassembled WGS sequence"/>
</dbReference>
<dbReference type="InterPro" id="IPR005632">
    <property type="entry name" value="Chaperone_Skp"/>
</dbReference>